<evidence type="ECO:0000313" key="2">
    <source>
        <dbReference type="Proteomes" id="UP000315724"/>
    </source>
</evidence>
<reference evidence="1 2" key="1">
    <citation type="submission" date="2019-02" db="EMBL/GenBank/DDBJ databases">
        <title>Deep-cultivation of Planctomycetes and their phenomic and genomic characterization uncovers novel biology.</title>
        <authorList>
            <person name="Wiegand S."/>
            <person name="Jogler M."/>
            <person name="Boedeker C."/>
            <person name="Pinto D."/>
            <person name="Vollmers J."/>
            <person name="Rivas-Marin E."/>
            <person name="Kohn T."/>
            <person name="Peeters S.H."/>
            <person name="Heuer A."/>
            <person name="Rast P."/>
            <person name="Oberbeckmann S."/>
            <person name="Bunk B."/>
            <person name="Jeske O."/>
            <person name="Meyerdierks A."/>
            <person name="Storesund J.E."/>
            <person name="Kallscheuer N."/>
            <person name="Luecker S."/>
            <person name="Lage O.M."/>
            <person name="Pohl T."/>
            <person name="Merkel B.J."/>
            <person name="Hornburger P."/>
            <person name="Mueller R.-W."/>
            <person name="Bruemmer F."/>
            <person name="Labrenz M."/>
            <person name="Spormann A.M."/>
            <person name="Op den Camp H."/>
            <person name="Overmann J."/>
            <person name="Amann R."/>
            <person name="Jetten M.S.M."/>
            <person name="Mascher T."/>
            <person name="Medema M.H."/>
            <person name="Devos D.P."/>
            <person name="Kaster A.-K."/>
            <person name="Ovreas L."/>
            <person name="Rohde M."/>
            <person name="Galperin M.Y."/>
            <person name="Jogler C."/>
        </authorList>
    </citation>
    <scope>NUCLEOTIDE SEQUENCE [LARGE SCALE GENOMIC DNA]</scope>
    <source>
        <strain evidence="1 2">Mal48</strain>
    </source>
</reference>
<dbReference type="OrthoDB" id="272345at2"/>
<protein>
    <submittedName>
        <fullName evidence="1">Uncharacterized protein</fullName>
    </submittedName>
</protein>
<proteinExistence type="predicted"/>
<evidence type="ECO:0000313" key="1">
    <source>
        <dbReference type="EMBL" id="QDT32330.1"/>
    </source>
</evidence>
<accession>A0A517QL05</accession>
<gene>
    <name evidence="1" type="ORF">Mal48_15740</name>
</gene>
<name>A0A517QL05_9PLAN</name>
<dbReference type="KEGG" id="tpol:Mal48_15740"/>
<organism evidence="1 2">
    <name type="scientific">Thalassoglobus polymorphus</name>
    <dbReference type="NCBI Taxonomy" id="2527994"/>
    <lineage>
        <taxon>Bacteria</taxon>
        <taxon>Pseudomonadati</taxon>
        <taxon>Planctomycetota</taxon>
        <taxon>Planctomycetia</taxon>
        <taxon>Planctomycetales</taxon>
        <taxon>Planctomycetaceae</taxon>
        <taxon>Thalassoglobus</taxon>
    </lineage>
</organism>
<dbReference type="AlphaFoldDB" id="A0A517QL05"/>
<keyword evidence="2" id="KW-1185">Reference proteome</keyword>
<dbReference type="EMBL" id="CP036267">
    <property type="protein sequence ID" value="QDT32330.1"/>
    <property type="molecule type" value="Genomic_DNA"/>
</dbReference>
<dbReference type="RefSeq" id="WP_145197510.1">
    <property type="nucleotide sequence ID" value="NZ_CP036267.1"/>
</dbReference>
<dbReference type="Proteomes" id="UP000315724">
    <property type="component" value="Chromosome"/>
</dbReference>
<sequence>MDYRFKPINKTCAGTGQPLVPGSQCYSVLVEKNGIFERLDYSEEGWQGMPEGGIGCWRAQVPIPEEKRAETTDPETLMNYFEQIVENSNPHQEKICYVLALYLLQRRRLKLDGAEERDNVEYLQLSGSRGEGPFEVRDQQLPKDEISELQILLNQQLTTEWNAA</sequence>